<dbReference type="Proteomes" id="UP000251485">
    <property type="component" value="Unassembled WGS sequence"/>
</dbReference>
<evidence type="ECO:0000313" key="1">
    <source>
        <dbReference type="EMBL" id="SPY94327.1"/>
    </source>
</evidence>
<dbReference type="GeneID" id="55371939"/>
<evidence type="ECO:0000313" key="2">
    <source>
        <dbReference type="Proteomes" id="UP000251485"/>
    </source>
</evidence>
<name>A0A2X2BE81_PROMI</name>
<sequence length="58" mass="7050">MDNSDKFFSNDICPKTALYGQFYGNDQYAGREHERKIYYGRKFPKTKKGYYFKKLMNF</sequence>
<accession>A0A2X2BE81</accession>
<protein>
    <submittedName>
        <fullName evidence="1">Uncharacterized protein</fullName>
    </submittedName>
</protein>
<dbReference type="AlphaFoldDB" id="A0A2X2BE81"/>
<gene>
    <name evidence="1" type="ORF">NCTC10975_00667</name>
</gene>
<proteinExistence type="predicted"/>
<reference evidence="1 2" key="1">
    <citation type="submission" date="2018-06" db="EMBL/GenBank/DDBJ databases">
        <authorList>
            <consortium name="Pathogen Informatics"/>
            <person name="Doyle S."/>
        </authorList>
    </citation>
    <scope>NUCLEOTIDE SEQUENCE [LARGE SCALE GENOMIC DNA]</scope>
    <source>
        <strain evidence="1 2">NCTC10975</strain>
    </source>
</reference>
<dbReference type="RefSeq" id="WP_004247793.1">
    <property type="nucleotide sequence ID" value="NZ_ABFCQN020000078.1"/>
</dbReference>
<dbReference type="EMBL" id="UAUE01000003">
    <property type="protein sequence ID" value="SPY94327.1"/>
    <property type="molecule type" value="Genomic_DNA"/>
</dbReference>
<organism evidence="1 2">
    <name type="scientific">Proteus mirabilis</name>
    <dbReference type="NCBI Taxonomy" id="584"/>
    <lineage>
        <taxon>Bacteria</taxon>
        <taxon>Pseudomonadati</taxon>
        <taxon>Pseudomonadota</taxon>
        <taxon>Gammaproteobacteria</taxon>
        <taxon>Enterobacterales</taxon>
        <taxon>Morganellaceae</taxon>
        <taxon>Proteus</taxon>
    </lineage>
</organism>